<feature type="transmembrane region" description="Helical" evidence="1">
    <location>
        <begin position="22"/>
        <end position="47"/>
    </location>
</feature>
<evidence type="ECO:0000313" key="2">
    <source>
        <dbReference type="EMBL" id="GGX17078.1"/>
    </source>
</evidence>
<name>A0ABQ2XHQ9_9BURK</name>
<gene>
    <name evidence="2" type="ORF">GCM10011282_23900</name>
</gene>
<keyword evidence="1" id="KW-1133">Transmembrane helix</keyword>
<evidence type="ECO:0008006" key="4">
    <source>
        <dbReference type="Google" id="ProtNLM"/>
    </source>
</evidence>
<comment type="caution">
    <text evidence="2">The sequence shown here is derived from an EMBL/GenBank/DDBJ whole genome shotgun (WGS) entry which is preliminary data.</text>
</comment>
<keyword evidence="1" id="KW-0472">Membrane</keyword>
<keyword evidence="1" id="KW-0812">Transmembrane</keyword>
<accession>A0ABQ2XHQ9</accession>
<feature type="transmembrane region" description="Helical" evidence="1">
    <location>
        <begin position="67"/>
        <end position="91"/>
    </location>
</feature>
<organism evidence="2 3">
    <name type="scientific">Undibacterium macrobrachii</name>
    <dbReference type="NCBI Taxonomy" id="1119058"/>
    <lineage>
        <taxon>Bacteria</taxon>
        <taxon>Pseudomonadati</taxon>
        <taxon>Pseudomonadota</taxon>
        <taxon>Betaproteobacteria</taxon>
        <taxon>Burkholderiales</taxon>
        <taxon>Oxalobacteraceae</taxon>
        <taxon>Undibacterium</taxon>
    </lineage>
</organism>
<evidence type="ECO:0000256" key="1">
    <source>
        <dbReference type="SAM" id="Phobius"/>
    </source>
</evidence>
<dbReference type="Proteomes" id="UP000620127">
    <property type="component" value="Unassembled WGS sequence"/>
</dbReference>
<keyword evidence="3" id="KW-1185">Reference proteome</keyword>
<sequence>MRASSFFITQSNANNMKKLSEWWVYLAGVIAVIGVIIHIAAIFGGPSWYAYFGAPPQIVQSAREGTWLAPVSTMMITALMAICAAFAFSALGLIRRLPLLRTGLAGMAAICLLRSMILWPLMINHPELRNTFEIVAAIVWGLAGVGFVFGFRLVHAHR</sequence>
<proteinExistence type="predicted"/>
<feature type="transmembrane region" description="Helical" evidence="1">
    <location>
        <begin position="103"/>
        <end position="122"/>
    </location>
</feature>
<reference evidence="3" key="1">
    <citation type="journal article" date="2019" name="Int. J. Syst. Evol. Microbiol.">
        <title>The Global Catalogue of Microorganisms (GCM) 10K type strain sequencing project: providing services to taxonomists for standard genome sequencing and annotation.</title>
        <authorList>
            <consortium name="The Broad Institute Genomics Platform"/>
            <consortium name="The Broad Institute Genome Sequencing Center for Infectious Disease"/>
            <person name="Wu L."/>
            <person name="Ma J."/>
        </authorList>
    </citation>
    <scope>NUCLEOTIDE SEQUENCE [LARGE SCALE GENOMIC DNA]</scope>
    <source>
        <strain evidence="3">KCTC 23916</strain>
    </source>
</reference>
<protein>
    <recommendedName>
        <fullName evidence="4">DUF1761 domain-containing protein</fullName>
    </recommendedName>
</protein>
<dbReference type="EMBL" id="BMYT01000004">
    <property type="protein sequence ID" value="GGX17078.1"/>
    <property type="molecule type" value="Genomic_DNA"/>
</dbReference>
<evidence type="ECO:0000313" key="3">
    <source>
        <dbReference type="Proteomes" id="UP000620127"/>
    </source>
</evidence>
<feature type="transmembrane region" description="Helical" evidence="1">
    <location>
        <begin position="134"/>
        <end position="154"/>
    </location>
</feature>